<comment type="caution">
    <text evidence="2">The sequence shown here is derived from an EMBL/GenBank/DDBJ whole genome shotgun (WGS) entry which is preliminary data.</text>
</comment>
<gene>
    <name evidence="2" type="ORF">CCMP2556_LOCUS4420</name>
</gene>
<feature type="compositionally biased region" description="Basic and acidic residues" evidence="1">
    <location>
        <begin position="56"/>
        <end position="74"/>
    </location>
</feature>
<evidence type="ECO:0000256" key="1">
    <source>
        <dbReference type="SAM" id="MobiDB-lite"/>
    </source>
</evidence>
<reference evidence="2 3" key="1">
    <citation type="submission" date="2024-02" db="EMBL/GenBank/DDBJ databases">
        <authorList>
            <person name="Chen Y."/>
            <person name="Shah S."/>
            <person name="Dougan E. K."/>
            <person name="Thang M."/>
            <person name="Chan C."/>
        </authorList>
    </citation>
    <scope>NUCLEOTIDE SEQUENCE [LARGE SCALE GENOMIC DNA]</scope>
</reference>
<sequence>MADRPTTEPNEPTNEPRETRPKPRPPRPRLSGSKECWVRPEDLKDLSDDETSNEAEEVKGKCEARETSDAPEGRSRKRSASVLDPPIHSMPEKRRRKMPGARVAFNDHVDEIDPDFGIFG</sequence>
<dbReference type="EMBL" id="CAXAMN010001803">
    <property type="protein sequence ID" value="CAK8996360.1"/>
    <property type="molecule type" value="Genomic_DNA"/>
</dbReference>
<organism evidence="2 3">
    <name type="scientific">Durusdinium trenchii</name>
    <dbReference type="NCBI Taxonomy" id="1381693"/>
    <lineage>
        <taxon>Eukaryota</taxon>
        <taxon>Sar</taxon>
        <taxon>Alveolata</taxon>
        <taxon>Dinophyceae</taxon>
        <taxon>Suessiales</taxon>
        <taxon>Symbiodiniaceae</taxon>
        <taxon>Durusdinium</taxon>
    </lineage>
</organism>
<keyword evidence="3" id="KW-1185">Reference proteome</keyword>
<name>A0ABP0I1A0_9DINO</name>
<evidence type="ECO:0000313" key="3">
    <source>
        <dbReference type="Proteomes" id="UP001642484"/>
    </source>
</evidence>
<feature type="compositionally biased region" description="Basic and acidic residues" evidence="1">
    <location>
        <begin position="36"/>
        <end position="46"/>
    </location>
</feature>
<proteinExistence type="predicted"/>
<protein>
    <submittedName>
        <fullName evidence="2">Uncharacterized protein</fullName>
    </submittedName>
</protein>
<feature type="region of interest" description="Disordered" evidence="1">
    <location>
        <begin position="1"/>
        <end position="100"/>
    </location>
</feature>
<accession>A0ABP0I1A0</accession>
<dbReference type="Proteomes" id="UP001642484">
    <property type="component" value="Unassembled WGS sequence"/>
</dbReference>
<evidence type="ECO:0000313" key="2">
    <source>
        <dbReference type="EMBL" id="CAK8996360.1"/>
    </source>
</evidence>